<dbReference type="Proteomes" id="UP000321638">
    <property type="component" value="Unassembled WGS sequence"/>
</dbReference>
<evidence type="ECO:0000256" key="2">
    <source>
        <dbReference type="ARBA" id="ARBA00022679"/>
    </source>
</evidence>
<evidence type="ECO:0000256" key="6">
    <source>
        <dbReference type="PIRNR" id="PIRNR016262"/>
    </source>
</evidence>
<dbReference type="SUPFAM" id="SSF55681">
    <property type="entry name" value="Class II aaRS and biotin synthetases"/>
    <property type="match status" value="1"/>
</dbReference>
<evidence type="ECO:0000313" key="12">
    <source>
        <dbReference type="Proteomes" id="UP000321638"/>
    </source>
</evidence>
<dbReference type="Gene3D" id="3.30.930.10">
    <property type="entry name" value="Bira Bifunctional Protein, Domain 2"/>
    <property type="match status" value="1"/>
</dbReference>
<evidence type="ECO:0000256" key="9">
    <source>
        <dbReference type="PIRSR" id="PIRSR016262-3"/>
    </source>
</evidence>
<feature type="domain" description="BPL/LPL catalytic" evidence="10">
    <location>
        <begin position="47"/>
        <end position="239"/>
    </location>
</feature>
<evidence type="ECO:0000259" key="10">
    <source>
        <dbReference type="PROSITE" id="PS51733"/>
    </source>
</evidence>
<accession>A0A5C8PLN1</accession>
<dbReference type="RefSeq" id="WP_147847970.1">
    <property type="nucleotide sequence ID" value="NZ_VDUZ01000017.1"/>
</dbReference>
<protein>
    <recommendedName>
        <fullName evidence="5 6">Octanoyltransferase</fullName>
        <ecNumber evidence="5 6">2.3.1.181</ecNumber>
    </recommendedName>
    <alternativeName>
        <fullName evidence="5">Lipoate-protein ligase B</fullName>
    </alternativeName>
    <alternativeName>
        <fullName evidence="5">Lipoyl/octanoyl transferase</fullName>
    </alternativeName>
    <alternativeName>
        <fullName evidence="5">Octanoyl-[acyl-carrier-protein]-protein N-octanoyltransferase</fullName>
    </alternativeName>
</protein>
<evidence type="ECO:0000256" key="4">
    <source>
        <dbReference type="ARBA" id="ARBA00024732"/>
    </source>
</evidence>
<dbReference type="InterPro" id="IPR000544">
    <property type="entry name" value="Octanoyltransferase"/>
</dbReference>
<evidence type="ECO:0000256" key="3">
    <source>
        <dbReference type="ARBA" id="ARBA00023315"/>
    </source>
</evidence>
<comment type="caution">
    <text evidence="11">The sequence shown here is derived from an EMBL/GenBank/DDBJ whole genome shotgun (WGS) entry which is preliminary data.</text>
</comment>
<dbReference type="PIRSF" id="PIRSF016262">
    <property type="entry name" value="LPLase"/>
    <property type="match status" value="1"/>
</dbReference>
<dbReference type="AlphaFoldDB" id="A0A5C8PLN1"/>
<evidence type="ECO:0000256" key="5">
    <source>
        <dbReference type="HAMAP-Rule" id="MF_00013"/>
    </source>
</evidence>
<comment type="miscellaneous">
    <text evidence="5">In the reaction, the free carboxyl group of octanoic acid is attached via an amide linkage to the epsilon-amino group of a specific lysine residue of lipoyl domains of lipoate-dependent enzymes.</text>
</comment>
<dbReference type="EMBL" id="VDUZ01000017">
    <property type="protein sequence ID" value="TXL74596.1"/>
    <property type="molecule type" value="Genomic_DNA"/>
</dbReference>
<keyword evidence="2 5" id="KW-0808">Transferase</keyword>
<dbReference type="EC" id="2.3.1.181" evidence="5 6"/>
<keyword evidence="12" id="KW-1185">Reference proteome</keyword>
<comment type="catalytic activity">
    <reaction evidence="5 6">
        <text>octanoyl-[ACP] + L-lysyl-[protein] = N(6)-octanoyl-L-lysyl-[protein] + holo-[ACP] + H(+)</text>
        <dbReference type="Rhea" id="RHEA:17665"/>
        <dbReference type="Rhea" id="RHEA-COMP:9636"/>
        <dbReference type="Rhea" id="RHEA-COMP:9685"/>
        <dbReference type="Rhea" id="RHEA-COMP:9752"/>
        <dbReference type="Rhea" id="RHEA-COMP:9928"/>
        <dbReference type="ChEBI" id="CHEBI:15378"/>
        <dbReference type="ChEBI" id="CHEBI:29969"/>
        <dbReference type="ChEBI" id="CHEBI:64479"/>
        <dbReference type="ChEBI" id="CHEBI:78463"/>
        <dbReference type="ChEBI" id="CHEBI:78809"/>
        <dbReference type="EC" id="2.3.1.181"/>
    </reaction>
</comment>
<dbReference type="UniPathway" id="UPA00538">
    <property type="reaction ID" value="UER00592"/>
</dbReference>
<dbReference type="Pfam" id="PF21948">
    <property type="entry name" value="LplA-B_cat"/>
    <property type="match status" value="1"/>
</dbReference>
<dbReference type="PANTHER" id="PTHR10993">
    <property type="entry name" value="OCTANOYLTRANSFERASE"/>
    <property type="match status" value="1"/>
</dbReference>
<organism evidence="11 12">
    <name type="scientific">Vineibacter terrae</name>
    <dbReference type="NCBI Taxonomy" id="2586908"/>
    <lineage>
        <taxon>Bacteria</taxon>
        <taxon>Pseudomonadati</taxon>
        <taxon>Pseudomonadota</taxon>
        <taxon>Alphaproteobacteria</taxon>
        <taxon>Hyphomicrobiales</taxon>
        <taxon>Vineibacter</taxon>
    </lineage>
</organism>
<reference evidence="11 12" key="1">
    <citation type="submission" date="2019-06" db="EMBL/GenBank/DDBJ databases">
        <title>New taxonomy in bacterial strain CC-CFT640, isolated from vineyard.</title>
        <authorList>
            <person name="Lin S.-Y."/>
            <person name="Tsai C.-F."/>
            <person name="Young C.-C."/>
        </authorList>
    </citation>
    <scope>NUCLEOTIDE SEQUENCE [LARGE SCALE GENOMIC DNA]</scope>
    <source>
        <strain evidence="11 12">CC-CFT640</strain>
    </source>
</reference>
<dbReference type="InterPro" id="IPR004143">
    <property type="entry name" value="BPL_LPL_catalytic"/>
</dbReference>
<evidence type="ECO:0000313" key="11">
    <source>
        <dbReference type="EMBL" id="TXL74596.1"/>
    </source>
</evidence>
<dbReference type="PROSITE" id="PS51733">
    <property type="entry name" value="BPL_LPL_CATALYTIC"/>
    <property type="match status" value="1"/>
</dbReference>
<feature type="binding site" evidence="5 8">
    <location>
        <begin position="183"/>
        <end position="185"/>
    </location>
    <ligand>
        <name>substrate</name>
    </ligand>
</feature>
<sequence>MDGYGRPAHIAAMTGPADPEWRIEDHAVPYPEALAAMDARVAAIHAGTAPELVWLLEHPPLYTAGTSAKHADLLVRDRFPVYPTGRGGQYTYHGPGQRVAYLMLDLRRRRIGVHRYVRHLEEWVIRALDRLNVRGERREGRIGVWVTRPDKPPRMALDGMPHPTEDKIAAIGVRVRHWVAFHGVAINVAPDLTHFGGIVPCGISEHGVTSLADLGLTAGMADLDLALRATFDDVFSAEPAPAEAIGVDATLATA</sequence>
<feature type="binding site" evidence="5 8">
    <location>
        <begin position="86"/>
        <end position="93"/>
    </location>
    <ligand>
        <name>substrate</name>
    </ligand>
</feature>
<dbReference type="NCBIfam" id="NF010925">
    <property type="entry name" value="PRK14345.1"/>
    <property type="match status" value="1"/>
</dbReference>
<dbReference type="GO" id="GO:0009249">
    <property type="term" value="P:protein lipoylation"/>
    <property type="evidence" value="ECO:0007669"/>
    <property type="project" value="InterPro"/>
</dbReference>
<dbReference type="CDD" id="cd16444">
    <property type="entry name" value="LipB"/>
    <property type="match status" value="1"/>
</dbReference>
<evidence type="ECO:0000256" key="1">
    <source>
        <dbReference type="ARBA" id="ARBA00004821"/>
    </source>
</evidence>
<comment type="similarity">
    <text evidence="5 6">Belongs to the LipB family.</text>
</comment>
<keyword evidence="3 5" id="KW-0012">Acyltransferase</keyword>
<dbReference type="PROSITE" id="PS01313">
    <property type="entry name" value="LIPB"/>
    <property type="match status" value="1"/>
</dbReference>
<comment type="pathway">
    <text evidence="1 5 6">Protein modification; protein lipoylation via endogenous pathway; protein N(6)-(lipoyl)lysine from octanoyl-[acyl-carrier-protein]: step 1/2.</text>
</comment>
<feature type="binding site" evidence="5 8">
    <location>
        <begin position="170"/>
        <end position="172"/>
    </location>
    <ligand>
        <name>substrate</name>
    </ligand>
</feature>
<dbReference type="NCBIfam" id="NF010921">
    <property type="entry name" value="PRK14341.1"/>
    <property type="match status" value="1"/>
</dbReference>
<dbReference type="OrthoDB" id="9787061at2"/>
<feature type="active site" description="Acyl-thioester intermediate" evidence="5 7">
    <location>
        <position position="201"/>
    </location>
</feature>
<dbReference type="InterPro" id="IPR020605">
    <property type="entry name" value="Octanoyltransferase_CS"/>
</dbReference>
<dbReference type="GO" id="GO:0005737">
    <property type="term" value="C:cytoplasm"/>
    <property type="evidence" value="ECO:0007669"/>
    <property type="project" value="UniProtKB-SubCell"/>
</dbReference>
<evidence type="ECO:0000256" key="8">
    <source>
        <dbReference type="PIRSR" id="PIRSR016262-2"/>
    </source>
</evidence>
<evidence type="ECO:0000256" key="7">
    <source>
        <dbReference type="PIRSR" id="PIRSR016262-1"/>
    </source>
</evidence>
<feature type="site" description="Lowers pKa of active site Cys" evidence="5 9">
    <location>
        <position position="167"/>
    </location>
</feature>
<name>A0A5C8PLN1_9HYPH</name>
<dbReference type="GO" id="GO:0033819">
    <property type="term" value="F:lipoyl(octanoyl) transferase activity"/>
    <property type="evidence" value="ECO:0007669"/>
    <property type="project" value="UniProtKB-EC"/>
</dbReference>
<dbReference type="NCBIfam" id="TIGR00214">
    <property type="entry name" value="lipB"/>
    <property type="match status" value="1"/>
</dbReference>
<dbReference type="HAMAP" id="MF_00013">
    <property type="entry name" value="LipB"/>
    <property type="match status" value="1"/>
</dbReference>
<dbReference type="InterPro" id="IPR045864">
    <property type="entry name" value="aa-tRNA-synth_II/BPL/LPL"/>
</dbReference>
<proteinExistence type="inferred from homology"/>
<gene>
    <name evidence="5 11" type="primary">lipB</name>
    <name evidence="11" type="ORF">FHP25_16050</name>
</gene>
<dbReference type="PANTHER" id="PTHR10993:SF7">
    <property type="entry name" value="LIPOYLTRANSFERASE 2, MITOCHONDRIAL-RELATED"/>
    <property type="match status" value="1"/>
</dbReference>
<keyword evidence="5" id="KW-0963">Cytoplasm</keyword>
<comment type="subcellular location">
    <subcellularLocation>
        <location evidence="5">Cytoplasm</location>
    </subcellularLocation>
</comment>
<comment type="function">
    <text evidence="4 5 6">Catalyzes the transfer of endogenously produced octanoic acid from octanoyl-acyl-carrier-protein onto the lipoyl domains of lipoate-dependent enzymes. Lipoyl-ACP can also act as a substrate although octanoyl-ACP is likely to be the physiological substrate.</text>
</comment>